<dbReference type="InterPro" id="IPR039421">
    <property type="entry name" value="Type_1_exporter"/>
</dbReference>
<dbReference type="InterPro" id="IPR011527">
    <property type="entry name" value="ABC1_TM_dom"/>
</dbReference>
<accession>A0A289GI33</accession>
<dbReference type="GO" id="GO:0034040">
    <property type="term" value="F:ATPase-coupled lipid transmembrane transporter activity"/>
    <property type="evidence" value="ECO:0007669"/>
    <property type="project" value="TreeGrafter"/>
</dbReference>
<dbReference type="RefSeq" id="WP_017046020.1">
    <property type="nucleotide sequence ID" value="NZ_CP022100.1"/>
</dbReference>
<dbReference type="Pfam" id="PF00005">
    <property type="entry name" value="ABC_tran"/>
    <property type="match status" value="1"/>
</dbReference>
<dbReference type="SUPFAM" id="SSF90123">
    <property type="entry name" value="ABC transporter transmembrane region"/>
    <property type="match status" value="1"/>
</dbReference>
<evidence type="ECO:0000313" key="11">
    <source>
        <dbReference type="EMBL" id="MBF4274431.1"/>
    </source>
</evidence>
<feature type="transmembrane region" description="Helical" evidence="7">
    <location>
        <begin position="163"/>
        <end position="183"/>
    </location>
</feature>
<dbReference type="InterPro" id="IPR003439">
    <property type="entry name" value="ABC_transporter-like_ATP-bd"/>
</dbReference>
<dbReference type="Pfam" id="PF00664">
    <property type="entry name" value="ABC_membrane"/>
    <property type="match status" value="1"/>
</dbReference>
<comment type="subcellular location">
    <subcellularLocation>
        <location evidence="1">Cell membrane</location>
        <topology evidence="1">Multi-pass membrane protein</topology>
    </subcellularLocation>
</comment>
<evidence type="ECO:0000256" key="3">
    <source>
        <dbReference type="ARBA" id="ARBA00022741"/>
    </source>
</evidence>
<dbReference type="SUPFAM" id="SSF52540">
    <property type="entry name" value="P-loop containing nucleoside triphosphate hydrolases"/>
    <property type="match status" value="1"/>
</dbReference>
<evidence type="ECO:0000256" key="7">
    <source>
        <dbReference type="SAM" id="Phobius"/>
    </source>
</evidence>
<dbReference type="PANTHER" id="PTHR24221:SF654">
    <property type="entry name" value="ATP-BINDING CASSETTE SUB-FAMILY B MEMBER 6"/>
    <property type="match status" value="1"/>
</dbReference>
<dbReference type="PROSITE" id="PS50929">
    <property type="entry name" value="ABC_TM1F"/>
    <property type="match status" value="1"/>
</dbReference>
<dbReference type="SMART" id="SM00382">
    <property type="entry name" value="AAA"/>
    <property type="match status" value="1"/>
</dbReference>
<dbReference type="InterPro" id="IPR017871">
    <property type="entry name" value="ABC_transporter-like_CS"/>
</dbReference>
<organism evidence="11 13">
    <name type="scientific">Vibrio anguillarum</name>
    <name type="common">Listonella anguillarum</name>
    <dbReference type="NCBI Taxonomy" id="55601"/>
    <lineage>
        <taxon>Bacteria</taxon>
        <taxon>Pseudomonadati</taxon>
        <taxon>Pseudomonadota</taxon>
        <taxon>Gammaproteobacteria</taxon>
        <taxon>Vibrionales</taxon>
        <taxon>Vibrionaceae</taxon>
        <taxon>Vibrio</taxon>
    </lineage>
</organism>
<reference evidence="11 13" key="2">
    <citation type="journal article" date="2021" name="PeerJ">
        <title>Analysis of 44 Vibrio anguillarum genomes reveals high genetic diversity.</title>
        <authorList>
            <person name="Hansen M.J."/>
            <person name="Dalsgaard I."/>
        </authorList>
    </citation>
    <scope>NUCLEOTIDE SEQUENCE [LARGE SCALE GENOMIC DNA]</scope>
    <source>
        <strain evidence="11 13">17-16730-2A</strain>
    </source>
</reference>
<dbReference type="InterPro" id="IPR036640">
    <property type="entry name" value="ABC1_TM_sf"/>
</dbReference>
<dbReference type="CDD" id="cd07346">
    <property type="entry name" value="ABC_6TM_exporters"/>
    <property type="match status" value="1"/>
</dbReference>
<keyword evidence="3" id="KW-0547">Nucleotide-binding</keyword>
<dbReference type="InterPro" id="IPR027417">
    <property type="entry name" value="P-loop_NTPase"/>
</dbReference>
<protein>
    <submittedName>
        <fullName evidence="11">ABC transporter ATP-binding protein</fullName>
    </submittedName>
</protein>
<feature type="transmembrane region" description="Helical" evidence="7">
    <location>
        <begin position="140"/>
        <end position="157"/>
    </location>
</feature>
<feature type="domain" description="ABC transporter" evidence="8">
    <location>
        <begin position="333"/>
        <end position="551"/>
    </location>
</feature>
<dbReference type="AlphaFoldDB" id="A0A289GI33"/>
<dbReference type="EMBL" id="RDOM01000276">
    <property type="protein sequence ID" value="MBF4274431.1"/>
    <property type="molecule type" value="Genomic_DNA"/>
</dbReference>
<evidence type="ECO:0000313" key="10">
    <source>
        <dbReference type="EMBL" id="AZS27343.1"/>
    </source>
</evidence>
<sequence>MLLSHHMSRMTALKSLLFSERNRVTLSITSAILCSVFELISWIFLYLAVTAIYHNESATAYFLMMCLTVMGRYAFYALAVWQAHLAAYHIIQKVRQHLVRALAKMRMDKLRSLSRGDIEKRITDECQSLEPLIAHHGTDIINGLLMPLFMVGLLFYIDWRLALIALMPLPLAMTAQIWMMRGFAERQQKYNQIVAHLHQAQMEFLRTIGVMKLFAVDADSYLELSRTLQSHHKIVTGYTQTMVSAWVTFVTLAQISLILVLPVAIMLANTGQLTLIDLVMVACVSVGLLKPWLDLTQVFAQIQQSFIAIDRILPLCGEPESHPFHYPSSLMLLECRDLVVARDPKVAVLQQVNLKAYPGQRITIEGASGVGKSTLLASLLGELEPTSGAWYINGQPITDIDDESRSHYLASVDQRVVFFSGSLRDNLILTKRHVEEHEIWQLLTWFGLKPLVQSLPQQLDCPIGEACRLFSGGEMQRLAIIRAAVTKAPILILDEATAHLDALSEQSVFEALRHYAPAQIQLIISHRASQIQQVDRRLVLLNGQLEEKADE</sequence>
<dbReference type="GO" id="GO:0005886">
    <property type="term" value="C:plasma membrane"/>
    <property type="evidence" value="ECO:0007669"/>
    <property type="project" value="UniProtKB-SubCell"/>
</dbReference>
<proteinExistence type="predicted"/>
<dbReference type="Gene3D" id="3.40.50.300">
    <property type="entry name" value="P-loop containing nucleotide triphosphate hydrolases"/>
    <property type="match status" value="1"/>
</dbReference>
<evidence type="ECO:0000256" key="6">
    <source>
        <dbReference type="ARBA" id="ARBA00023136"/>
    </source>
</evidence>
<reference evidence="10 12" key="1">
    <citation type="submission" date="2018-12" db="EMBL/GenBank/DDBJ databases">
        <title>Characterization and Draft Genome of Vibrio anguillarum J360 Marine Pathogen Isolated from an Outbreak in Lumpfish (Cyclopterus lumpus).</title>
        <authorList>
            <person name="Vasquez J.I."/>
            <person name="Cao T."/>
            <person name="Chakraborty S."/>
            <person name="Gnanagobal H."/>
            <person name="Wescot J."/>
            <person name="Boyce D."/>
            <person name="Santander J."/>
        </authorList>
    </citation>
    <scope>NUCLEOTIDE SEQUENCE [LARGE SCALE GENOMIC DNA]</scope>
    <source>
        <strain evidence="10 12">J360</strain>
    </source>
</reference>
<dbReference type="InterPro" id="IPR003593">
    <property type="entry name" value="AAA+_ATPase"/>
</dbReference>
<dbReference type="EMBL" id="CP034673">
    <property type="protein sequence ID" value="AZS27343.1"/>
    <property type="molecule type" value="Genomic_DNA"/>
</dbReference>
<feature type="transmembrane region" description="Helical" evidence="7">
    <location>
        <begin position="242"/>
        <end position="268"/>
    </location>
</feature>
<dbReference type="PROSITE" id="PS50893">
    <property type="entry name" value="ABC_TRANSPORTER_2"/>
    <property type="match status" value="1"/>
</dbReference>
<dbReference type="GO" id="GO:0005524">
    <property type="term" value="F:ATP binding"/>
    <property type="evidence" value="ECO:0007669"/>
    <property type="project" value="UniProtKB-KW"/>
</dbReference>
<dbReference type="GO" id="GO:0140359">
    <property type="term" value="F:ABC-type transporter activity"/>
    <property type="evidence" value="ECO:0007669"/>
    <property type="project" value="InterPro"/>
</dbReference>
<name>A0A289GI33_VIBAN</name>
<dbReference type="CDD" id="cd03228">
    <property type="entry name" value="ABCC_MRP_Like"/>
    <property type="match status" value="1"/>
</dbReference>
<evidence type="ECO:0000259" key="9">
    <source>
        <dbReference type="PROSITE" id="PS50929"/>
    </source>
</evidence>
<dbReference type="GO" id="GO:0016887">
    <property type="term" value="F:ATP hydrolysis activity"/>
    <property type="evidence" value="ECO:0007669"/>
    <property type="project" value="InterPro"/>
</dbReference>
<keyword evidence="2 7" id="KW-0812">Transmembrane</keyword>
<evidence type="ECO:0000259" key="8">
    <source>
        <dbReference type="PROSITE" id="PS50893"/>
    </source>
</evidence>
<evidence type="ECO:0000313" key="12">
    <source>
        <dbReference type="Proteomes" id="UP000256923"/>
    </source>
</evidence>
<feature type="domain" description="ABC transmembrane type-1" evidence="9">
    <location>
        <begin position="26"/>
        <end position="304"/>
    </location>
</feature>
<dbReference type="Proteomes" id="UP000722957">
    <property type="component" value="Unassembled WGS sequence"/>
</dbReference>
<keyword evidence="6 7" id="KW-0472">Membrane</keyword>
<feature type="transmembrane region" description="Helical" evidence="7">
    <location>
        <begin position="24"/>
        <end position="53"/>
    </location>
</feature>
<keyword evidence="4 11" id="KW-0067">ATP-binding</keyword>
<dbReference type="PROSITE" id="PS00211">
    <property type="entry name" value="ABC_TRANSPORTER_1"/>
    <property type="match status" value="1"/>
</dbReference>
<evidence type="ECO:0000256" key="2">
    <source>
        <dbReference type="ARBA" id="ARBA00022692"/>
    </source>
</evidence>
<dbReference type="Proteomes" id="UP000256923">
    <property type="component" value="Chromosome 2"/>
</dbReference>
<evidence type="ECO:0000256" key="5">
    <source>
        <dbReference type="ARBA" id="ARBA00022989"/>
    </source>
</evidence>
<evidence type="ECO:0000256" key="1">
    <source>
        <dbReference type="ARBA" id="ARBA00004651"/>
    </source>
</evidence>
<gene>
    <name evidence="10" type="ORF">DYL72_20965</name>
    <name evidence="11" type="ORF">EAY07_20970</name>
</gene>
<evidence type="ECO:0000256" key="4">
    <source>
        <dbReference type="ARBA" id="ARBA00022840"/>
    </source>
</evidence>
<dbReference type="PANTHER" id="PTHR24221">
    <property type="entry name" value="ATP-BINDING CASSETTE SUB-FAMILY B"/>
    <property type="match status" value="1"/>
</dbReference>
<evidence type="ECO:0000313" key="13">
    <source>
        <dbReference type="Proteomes" id="UP000722957"/>
    </source>
</evidence>
<dbReference type="Gene3D" id="1.20.1560.10">
    <property type="entry name" value="ABC transporter type 1, transmembrane domain"/>
    <property type="match status" value="1"/>
</dbReference>
<keyword evidence="5 7" id="KW-1133">Transmembrane helix</keyword>